<accession>A0A8I6GMQ7</accession>
<proteinExistence type="predicted"/>
<gene>
    <name evidence="4" type="primary">ENSRNOG00000066520</name>
</gene>
<organism evidence="2 3">
    <name type="scientific">Rattus norvegicus</name>
    <name type="common">Rat</name>
    <dbReference type="NCBI Taxonomy" id="10116"/>
    <lineage>
        <taxon>Eukaryota</taxon>
        <taxon>Metazoa</taxon>
        <taxon>Chordata</taxon>
        <taxon>Craniata</taxon>
        <taxon>Vertebrata</taxon>
        <taxon>Euteleostomi</taxon>
        <taxon>Mammalia</taxon>
        <taxon>Eutheria</taxon>
        <taxon>Euarchontoglires</taxon>
        <taxon>Glires</taxon>
        <taxon>Rodentia</taxon>
        <taxon>Myomorpha</taxon>
        <taxon>Muroidea</taxon>
        <taxon>Muridae</taxon>
        <taxon>Murinae</taxon>
        <taxon>Rattus</taxon>
    </lineage>
</organism>
<dbReference type="GO" id="GO:0005186">
    <property type="term" value="F:pheromone activity"/>
    <property type="evidence" value="ECO:0007669"/>
    <property type="project" value="InterPro"/>
</dbReference>
<protein>
    <submittedName>
        <fullName evidence="2">Uncharacterized protein</fullName>
    </submittedName>
</protein>
<evidence type="ECO:0000313" key="2">
    <source>
        <dbReference type="Ensembl" id="ENSRNOP00000097910.1"/>
    </source>
</evidence>
<dbReference type="Pfam" id="PF16590">
    <property type="entry name" value="ESP"/>
    <property type="match status" value="1"/>
</dbReference>
<dbReference type="Proteomes" id="UP000002494">
    <property type="component" value="Chromosome 9"/>
</dbReference>
<reference evidence="2" key="3">
    <citation type="submission" date="2025-09" db="UniProtKB">
        <authorList>
            <consortium name="Ensembl"/>
        </authorList>
    </citation>
    <scope>IDENTIFICATION</scope>
    <source>
        <strain evidence="2">Brown Norway</strain>
    </source>
</reference>
<keyword evidence="3" id="KW-1185">Reference proteome</keyword>
<evidence type="ECO:0000313" key="3">
    <source>
        <dbReference type="Proteomes" id="UP000002494"/>
    </source>
</evidence>
<dbReference type="AGR" id="RGD:150344539"/>
<reference evidence="2" key="2">
    <citation type="submission" date="2025-08" db="UniProtKB">
        <authorList>
            <consortium name="Ensembl"/>
        </authorList>
    </citation>
    <scope>IDENTIFICATION</scope>
    <source>
        <strain evidence="2">Brown Norway</strain>
    </source>
</reference>
<dbReference type="AlphaFoldDB" id="A0A8I6GMQ7"/>
<evidence type="ECO:0000313" key="4">
    <source>
        <dbReference type="RGD" id="150344539"/>
    </source>
</evidence>
<feature type="chain" id="PRO_5035228463" evidence="1">
    <location>
        <begin position="21"/>
        <end position="67"/>
    </location>
</feature>
<dbReference type="Ensembl" id="ENSRNOT00000119224.2">
    <property type="protein sequence ID" value="ENSRNOP00000097910.1"/>
    <property type="gene ID" value="ENSRNOG00000066520.2"/>
</dbReference>
<dbReference type="RGD" id="150344539">
    <property type="gene designation" value="ENSRNOG00000066520"/>
</dbReference>
<dbReference type="OMA" id="HAWKETP"/>
<reference evidence="2" key="1">
    <citation type="submission" date="2024-01" db="EMBL/GenBank/DDBJ databases">
        <title>GRCr8: a new rat reference genome assembly contstructed from accurate long reads and long range scaffolding.</title>
        <authorList>
            <person name="Doris P.A."/>
            <person name="Kalbfleisch T."/>
            <person name="Li K."/>
            <person name="Howe K."/>
            <person name="Wood J."/>
        </authorList>
    </citation>
    <scope>NUCLEOTIDE SEQUENCE [LARGE SCALE GENOMIC DNA]</scope>
    <source>
        <strain evidence="2">Brown Norway</strain>
    </source>
</reference>
<evidence type="ECO:0000256" key="1">
    <source>
        <dbReference type="SAM" id="SignalP"/>
    </source>
</evidence>
<dbReference type="GO" id="GO:0005615">
    <property type="term" value="C:extracellular space"/>
    <property type="evidence" value="ECO:0007669"/>
    <property type="project" value="InterPro"/>
</dbReference>
<dbReference type="InterPro" id="IPR032253">
    <property type="entry name" value="Esp1/Esp22"/>
</dbReference>
<keyword evidence="1" id="KW-0732">Signal</keyword>
<sequence length="67" mass="7604">MSSMLAVYFLIILLLPSMLTEELVLIHSQKEPTISSDHLTLLIECQHAWKETPWGLLSCQFFVSGGR</sequence>
<dbReference type="GeneTree" id="ENSGT01000000215862"/>
<dbReference type="OrthoDB" id="9631312at2759"/>
<name>A0A8I6GMQ7_RAT</name>
<feature type="signal peptide" evidence="1">
    <location>
        <begin position="1"/>
        <end position="20"/>
    </location>
</feature>